<dbReference type="EMBL" id="SIRL01000001">
    <property type="protein sequence ID" value="TBN52949.1"/>
    <property type="molecule type" value="Genomic_DNA"/>
</dbReference>
<name>A0ABY1YPC0_9RHOB</name>
<sequence>MSTIMVRRAAKSLISGNLCKLFYGLFARFQGAGNAARSRLASGWPILYAMRTLPAAGWRRGYAADCKAPLVSRQINRFPENRYQDKPRTGGERDNGLSSLEIDTNENPGALAGASGADLHSWLEWVDLNIQRESAARSLMEAVLACDPRDRIPLMERFIEAMRPGDPLPPFMGIMASARDWAAWASRAELKAYALACYEAMSGRDQIAFLEHINRRAAA</sequence>
<reference evidence="2 3" key="1">
    <citation type="submission" date="2019-02" db="EMBL/GenBank/DDBJ databases">
        <authorList>
            <person name="Zhang G."/>
        </authorList>
    </citation>
    <scope>NUCLEOTIDE SEQUENCE [LARGE SCALE GENOMIC DNA]</scope>
    <source>
        <strain evidence="2 3">CMB17</strain>
    </source>
</reference>
<evidence type="ECO:0000256" key="1">
    <source>
        <dbReference type="SAM" id="MobiDB-lite"/>
    </source>
</evidence>
<evidence type="ECO:0000313" key="2">
    <source>
        <dbReference type="EMBL" id="TBN52949.1"/>
    </source>
</evidence>
<protein>
    <submittedName>
        <fullName evidence="2">Uncharacterized protein</fullName>
    </submittedName>
</protein>
<feature type="compositionally biased region" description="Basic and acidic residues" evidence="1">
    <location>
        <begin position="79"/>
        <end position="95"/>
    </location>
</feature>
<proteinExistence type="predicted"/>
<keyword evidence="3" id="KW-1185">Reference proteome</keyword>
<accession>A0ABY1YPC0</accession>
<evidence type="ECO:0000313" key="3">
    <source>
        <dbReference type="Proteomes" id="UP000292859"/>
    </source>
</evidence>
<feature type="region of interest" description="Disordered" evidence="1">
    <location>
        <begin position="79"/>
        <end position="102"/>
    </location>
</feature>
<gene>
    <name evidence="2" type="ORF">EYF88_01730</name>
</gene>
<comment type="caution">
    <text evidence="2">The sequence shown here is derived from an EMBL/GenBank/DDBJ whole genome shotgun (WGS) entry which is preliminary data.</text>
</comment>
<dbReference type="RefSeq" id="WP_131023288.1">
    <property type="nucleotide sequence ID" value="NZ_FZNM01000001.1"/>
</dbReference>
<dbReference type="Proteomes" id="UP000292859">
    <property type="component" value="Unassembled WGS sequence"/>
</dbReference>
<organism evidence="2 3">
    <name type="scientific">Paracoccus sediminis</name>
    <dbReference type="NCBI Taxonomy" id="1214787"/>
    <lineage>
        <taxon>Bacteria</taxon>
        <taxon>Pseudomonadati</taxon>
        <taxon>Pseudomonadota</taxon>
        <taxon>Alphaproteobacteria</taxon>
        <taxon>Rhodobacterales</taxon>
        <taxon>Paracoccaceae</taxon>
        <taxon>Paracoccus</taxon>
    </lineage>
</organism>